<sequence>MPRPLRGDTADRLGASALTRWLKILLPLLVILLAVGVRAVDPVALQELRFKVFDAYQRFSPRPYPDTPVVVIDIDNPSLDRQGQWPWPRTLLGELTGKLQQAGAAAIAFDIIFAEPDRTSPDQVMESWPQTSRTAALRRLASEDGLPNHDRIFADSLAAGRTVTGFALDNGATNSAPPVKAGFAASGPDPKRFVPRFDGAVSNIAVLSKAASGNGSLNVIPESDGVVRRIPLFVTDGESLYPSLAAEALRVAQGASTYLVKSAGAGGAASLGSESGITAVKIGRAVLPTDPSGRIWLYDSGHRPERTISAWKVLSGEADPARLRGAIAIVGSSAAGLKDQHATPLSPGIAGVTLHAQMLEQVLTGSFLGRPDWANGAETLAVLLIGLLVFAPFLLPRLPMLWSAGFGAIVVAGVVVVSWQAFAIWQWLFDPMYPAMTGVAVYVAASLPRYLEVEGEKRRIRAAFAQYMAPSLVEQLAGNPKRLRLGGETRDLTLLFCDIRGFTSLAEKMDADEVTRLLNRFLTPMSDAIMETGGTIDKYMGDAIMAFWNAPLDDPDHAAHACRAAQEMRRRLVDLNAGIARDSAADGKEPVEIRIGIGLNSGPCSVGNMGSNRRFDYSALGDNVNLASRLEGQCKTYGVEVVISETTCAGAEDVTAVELDLIRVKGRRDPVRIYTVLAAPDVPEDLTAKHAEMLAAYRAQDWDRAEALIAECRTLMPDGELSGVYDLYTARVAELRADPPGDDWDGVFEATTK</sequence>
<dbReference type="PROSITE" id="PS50125">
    <property type="entry name" value="GUANYLATE_CYCLASE_2"/>
    <property type="match status" value="1"/>
</dbReference>
<dbReference type="GO" id="GO:0035556">
    <property type="term" value="P:intracellular signal transduction"/>
    <property type="evidence" value="ECO:0007669"/>
    <property type="project" value="InterPro"/>
</dbReference>
<comment type="subcellular location">
    <subcellularLocation>
        <location evidence="1">Cell envelope</location>
    </subcellularLocation>
</comment>
<dbReference type="InterPro" id="IPR007890">
    <property type="entry name" value="CHASE2"/>
</dbReference>
<evidence type="ECO:0000256" key="6">
    <source>
        <dbReference type="ARBA" id="ARBA00023136"/>
    </source>
</evidence>
<feature type="transmembrane region" description="Helical" evidence="7">
    <location>
        <begin position="402"/>
        <end position="425"/>
    </location>
</feature>
<dbReference type="FunFam" id="3.30.70.1230:FF:000016">
    <property type="entry name" value="Adenylate/guanylate cyclase domain-containing protein"/>
    <property type="match status" value="1"/>
</dbReference>
<reference evidence="9 10" key="1">
    <citation type="submission" date="2018-07" db="EMBL/GenBank/DDBJ databases">
        <title>Venubactetium sediminum gen. nov., sp. nov., isolated from a marine solar saltern.</title>
        <authorList>
            <person name="Wang S."/>
        </authorList>
    </citation>
    <scope>NUCLEOTIDE SEQUENCE [LARGE SCALE GENOMIC DNA]</scope>
    <source>
        <strain evidence="9 10">WD2A32</strain>
    </source>
</reference>
<dbReference type="SMART" id="SM00044">
    <property type="entry name" value="CYCc"/>
    <property type="match status" value="1"/>
</dbReference>
<comment type="similarity">
    <text evidence="2">Belongs to the adenylyl cyclase class-3 family.</text>
</comment>
<evidence type="ECO:0000256" key="7">
    <source>
        <dbReference type="SAM" id="Phobius"/>
    </source>
</evidence>
<feature type="transmembrane region" description="Helical" evidence="7">
    <location>
        <begin position="373"/>
        <end position="395"/>
    </location>
</feature>
<dbReference type="InterPro" id="IPR001054">
    <property type="entry name" value="A/G_cyclase"/>
</dbReference>
<keyword evidence="4 7" id="KW-0812">Transmembrane</keyword>
<evidence type="ECO:0000256" key="1">
    <source>
        <dbReference type="ARBA" id="ARBA00004196"/>
    </source>
</evidence>
<evidence type="ECO:0000256" key="2">
    <source>
        <dbReference type="ARBA" id="ARBA00005381"/>
    </source>
</evidence>
<dbReference type="PANTHER" id="PTHR43081">
    <property type="entry name" value="ADENYLATE CYCLASE, TERMINAL-DIFFERENTIATION SPECIFIC-RELATED"/>
    <property type="match status" value="1"/>
</dbReference>
<protein>
    <submittedName>
        <fullName evidence="9">Adenylate/guanylate cyclase domain-containing protein</fullName>
    </submittedName>
</protein>
<evidence type="ECO:0000259" key="8">
    <source>
        <dbReference type="PROSITE" id="PS50125"/>
    </source>
</evidence>
<organism evidence="9 10">
    <name type="scientific">Ferruginivarius sediminum</name>
    <dbReference type="NCBI Taxonomy" id="2661937"/>
    <lineage>
        <taxon>Bacteria</taxon>
        <taxon>Pseudomonadati</taxon>
        <taxon>Pseudomonadota</taxon>
        <taxon>Alphaproteobacteria</taxon>
        <taxon>Rhodospirillales</taxon>
        <taxon>Rhodospirillaceae</taxon>
        <taxon>Ferruginivarius</taxon>
    </lineage>
</organism>
<dbReference type="SUPFAM" id="SSF55073">
    <property type="entry name" value="Nucleotide cyclase"/>
    <property type="match status" value="1"/>
</dbReference>
<dbReference type="InterPro" id="IPR050697">
    <property type="entry name" value="Adenylyl/Guanylyl_Cyclase_3/4"/>
</dbReference>
<dbReference type="Gene3D" id="3.30.70.1230">
    <property type="entry name" value="Nucleotide cyclase"/>
    <property type="match status" value="1"/>
</dbReference>
<evidence type="ECO:0000256" key="3">
    <source>
        <dbReference type="ARBA" id="ARBA00022475"/>
    </source>
</evidence>
<dbReference type="GO" id="GO:0006171">
    <property type="term" value="P:cAMP biosynthetic process"/>
    <property type="evidence" value="ECO:0007669"/>
    <property type="project" value="TreeGrafter"/>
</dbReference>
<evidence type="ECO:0000256" key="5">
    <source>
        <dbReference type="ARBA" id="ARBA00022989"/>
    </source>
</evidence>
<accession>A0A369TEK4</accession>
<dbReference type="GO" id="GO:0004016">
    <property type="term" value="F:adenylate cyclase activity"/>
    <property type="evidence" value="ECO:0007669"/>
    <property type="project" value="UniProtKB-ARBA"/>
</dbReference>
<gene>
    <name evidence="9" type="ORF">DRB17_04310</name>
</gene>
<dbReference type="InterPro" id="IPR029787">
    <property type="entry name" value="Nucleotide_cyclase"/>
</dbReference>
<dbReference type="Pfam" id="PF05226">
    <property type="entry name" value="CHASE2"/>
    <property type="match status" value="1"/>
</dbReference>
<dbReference type="AlphaFoldDB" id="A0A369TEK4"/>
<dbReference type="GO" id="GO:0030313">
    <property type="term" value="C:cell envelope"/>
    <property type="evidence" value="ECO:0007669"/>
    <property type="project" value="UniProtKB-SubCell"/>
</dbReference>
<feature type="domain" description="Guanylate cyclase" evidence="8">
    <location>
        <begin position="493"/>
        <end position="631"/>
    </location>
</feature>
<evidence type="ECO:0000313" key="9">
    <source>
        <dbReference type="EMBL" id="RDD63004.1"/>
    </source>
</evidence>
<proteinExistence type="inferred from homology"/>
<dbReference type="CDD" id="cd07302">
    <property type="entry name" value="CHD"/>
    <property type="match status" value="1"/>
</dbReference>
<keyword evidence="3" id="KW-1003">Cell membrane</keyword>
<keyword evidence="6 7" id="KW-0472">Membrane</keyword>
<dbReference type="EMBL" id="QPMH01000003">
    <property type="protein sequence ID" value="RDD63004.1"/>
    <property type="molecule type" value="Genomic_DNA"/>
</dbReference>
<name>A0A369TEK4_9PROT</name>
<evidence type="ECO:0000313" key="10">
    <source>
        <dbReference type="Proteomes" id="UP000253941"/>
    </source>
</evidence>
<keyword evidence="10" id="KW-1185">Reference proteome</keyword>
<dbReference type="Pfam" id="PF00211">
    <property type="entry name" value="Guanylate_cyc"/>
    <property type="match status" value="1"/>
</dbReference>
<comment type="caution">
    <text evidence="9">The sequence shown here is derived from an EMBL/GenBank/DDBJ whole genome shotgun (WGS) entry which is preliminary data.</text>
</comment>
<dbReference type="Proteomes" id="UP000253941">
    <property type="component" value="Unassembled WGS sequence"/>
</dbReference>
<dbReference type="SMART" id="SM01080">
    <property type="entry name" value="CHASE2"/>
    <property type="match status" value="1"/>
</dbReference>
<keyword evidence="5 7" id="KW-1133">Transmembrane helix</keyword>
<evidence type="ECO:0000256" key="4">
    <source>
        <dbReference type="ARBA" id="ARBA00022692"/>
    </source>
</evidence>
<dbReference type="PANTHER" id="PTHR43081:SF1">
    <property type="entry name" value="ADENYLATE CYCLASE, TERMINAL-DIFFERENTIATION SPECIFIC"/>
    <property type="match status" value="1"/>
</dbReference>